<dbReference type="Pfam" id="PF04264">
    <property type="entry name" value="YceI"/>
    <property type="match status" value="1"/>
</dbReference>
<accession>A0ABU2ZS13</accession>
<dbReference type="PANTHER" id="PTHR34406:SF1">
    <property type="entry name" value="PROTEIN YCEI"/>
    <property type="match status" value="1"/>
</dbReference>
<reference evidence="3 4" key="1">
    <citation type="submission" date="2023-09" db="EMBL/GenBank/DDBJ databases">
        <authorList>
            <person name="Rey-Velasco X."/>
        </authorList>
    </citation>
    <scope>NUCLEOTIDE SEQUENCE [LARGE SCALE GENOMIC DNA]</scope>
    <source>
        <strain evidence="3 4">P117</strain>
    </source>
</reference>
<dbReference type="InterPro" id="IPR036761">
    <property type="entry name" value="TTHA0802/YceI-like_sf"/>
</dbReference>
<dbReference type="PANTHER" id="PTHR34406">
    <property type="entry name" value="PROTEIN YCEI"/>
    <property type="match status" value="1"/>
</dbReference>
<evidence type="ECO:0000256" key="1">
    <source>
        <dbReference type="SAM" id="SignalP"/>
    </source>
</evidence>
<name>A0ABU2ZS13_9ALTE</name>
<evidence type="ECO:0000313" key="4">
    <source>
        <dbReference type="Proteomes" id="UP001253545"/>
    </source>
</evidence>
<dbReference type="Proteomes" id="UP001253545">
    <property type="component" value="Unassembled WGS sequence"/>
</dbReference>
<feature type="domain" description="Lipid/polyisoprenoid-binding YceI-like" evidence="2">
    <location>
        <begin position="38"/>
        <end position="206"/>
    </location>
</feature>
<feature type="chain" id="PRO_5045764060" evidence="1">
    <location>
        <begin position="22"/>
        <end position="207"/>
    </location>
</feature>
<dbReference type="EMBL" id="JAVRHX010000002">
    <property type="protein sequence ID" value="MDT0595191.1"/>
    <property type="molecule type" value="Genomic_DNA"/>
</dbReference>
<organism evidence="3 4">
    <name type="scientific">Glaciecola petra</name>
    <dbReference type="NCBI Taxonomy" id="3075602"/>
    <lineage>
        <taxon>Bacteria</taxon>
        <taxon>Pseudomonadati</taxon>
        <taxon>Pseudomonadota</taxon>
        <taxon>Gammaproteobacteria</taxon>
        <taxon>Alteromonadales</taxon>
        <taxon>Alteromonadaceae</taxon>
        <taxon>Glaciecola</taxon>
    </lineage>
</organism>
<feature type="signal peptide" evidence="1">
    <location>
        <begin position="1"/>
        <end position="21"/>
    </location>
</feature>
<gene>
    <name evidence="3" type="ORF">RM552_10075</name>
</gene>
<dbReference type="SMART" id="SM00867">
    <property type="entry name" value="YceI"/>
    <property type="match status" value="1"/>
</dbReference>
<dbReference type="Gene3D" id="2.40.128.110">
    <property type="entry name" value="Lipid/polyisoprenoid-binding, YceI-like"/>
    <property type="match status" value="1"/>
</dbReference>
<keyword evidence="1" id="KW-0732">Signal</keyword>
<dbReference type="InterPro" id="IPR027016">
    <property type="entry name" value="UCP029811"/>
</dbReference>
<dbReference type="InterPro" id="IPR007372">
    <property type="entry name" value="Lipid/polyisoprenoid-bd_YceI"/>
</dbReference>
<sequence length="207" mass="22086">MRSAFSSIPVLTLFSFKKASAYLLCLSLLALSTQGLATHTLNQEKSALNFISIKNEHIAESHTFDRYSGTLSADGQLSISIDLSSVNTIIPIRNERMQKMLFDVANFSKATLSAKIDKEFLSLSQGETATGSVAGTLIIKDQAVPVSFEVSVVGLTNGGLRASTIKPTLLNTSSLGLDEGVAALQAIAKLNSISKTVPLSFDVVFEK</sequence>
<keyword evidence="4" id="KW-1185">Reference proteome</keyword>
<comment type="caution">
    <text evidence="3">The sequence shown here is derived from an EMBL/GenBank/DDBJ whole genome shotgun (WGS) entry which is preliminary data.</text>
</comment>
<evidence type="ECO:0000313" key="3">
    <source>
        <dbReference type="EMBL" id="MDT0595191.1"/>
    </source>
</evidence>
<dbReference type="SUPFAM" id="SSF101874">
    <property type="entry name" value="YceI-like"/>
    <property type="match status" value="1"/>
</dbReference>
<proteinExistence type="predicted"/>
<evidence type="ECO:0000259" key="2">
    <source>
        <dbReference type="SMART" id="SM00867"/>
    </source>
</evidence>
<protein>
    <submittedName>
        <fullName evidence="3">YceI family protein</fullName>
    </submittedName>
</protein>
<dbReference type="PIRSF" id="PIRSF029811">
    <property type="entry name" value="UCP029811"/>
    <property type="match status" value="1"/>
</dbReference>
<dbReference type="RefSeq" id="WP_311368705.1">
    <property type="nucleotide sequence ID" value="NZ_JAVRHX010000002.1"/>
</dbReference>